<feature type="compositionally biased region" description="Basic and acidic residues" evidence="2">
    <location>
        <begin position="367"/>
        <end position="434"/>
    </location>
</feature>
<evidence type="ECO:0000313" key="4">
    <source>
        <dbReference type="EMBL" id="ORC83566.1"/>
    </source>
</evidence>
<sequence length="467" mass="53696">MTTMFIQLRRVVYLLVLLHFCTCVGFADDDDKKKNGEKHAEKMVDWLNKVDVQYPGAKTCQRVGDSNNEKYAEIATKVWKVADDLKQSADKARKLVKELNESDEGRHGDIARQLNEHVDVVTTRVEESKEVIAAAREAREEARVLVGCTVFLGNLQDLRSENKKEALKYWTRELEEKNKELKLLEWGDLINRTRAKEAEVDMLVQNLTFSISRSRGISNEVAQSLAKAVAAAEEAVDRFEKVKENVNVSNTRGDYGPKVEKLKNEMNTTMGVKEKKMIPDKDPSVNLVNGGDITTKEAKWKDTVELNVGASPVTGALVREHPKKGKDSTIAKELNRVLEEEKENLKNKKIEEKKAFEEMKRAEIRRKEEERRAEAERKRRAEEEKARLEREKQEKKAREEKARQERAEEERKKREKLAEEEKERKAKEDAERAKNAKKKKDNSVRLALMHSPLLLLLLCFLGCTVVC</sequence>
<feature type="chain" id="PRO_5012326287" evidence="3">
    <location>
        <begin position="28"/>
        <end position="467"/>
    </location>
</feature>
<feature type="signal peptide" evidence="3">
    <location>
        <begin position="1"/>
        <end position="27"/>
    </location>
</feature>
<proteinExistence type="predicted"/>
<evidence type="ECO:0000256" key="3">
    <source>
        <dbReference type="SAM" id="SignalP"/>
    </source>
</evidence>
<dbReference type="RefSeq" id="XP_028877632.1">
    <property type="nucleotide sequence ID" value="XM_029031101.1"/>
</dbReference>
<keyword evidence="3" id="KW-0732">Signal</keyword>
<feature type="coiled-coil region" evidence="1">
    <location>
        <begin position="82"/>
        <end position="180"/>
    </location>
</feature>
<organism evidence="4 5">
    <name type="scientific">Trypanosoma theileri</name>
    <dbReference type="NCBI Taxonomy" id="67003"/>
    <lineage>
        <taxon>Eukaryota</taxon>
        <taxon>Discoba</taxon>
        <taxon>Euglenozoa</taxon>
        <taxon>Kinetoplastea</taxon>
        <taxon>Metakinetoplastina</taxon>
        <taxon>Trypanosomatida</taxon>
        <taxon>Trypanosomatidae</taxon>
        <taxon>Trypanosoma</taxon>
    </lineage>
</organism>
<dbReference type="EMBL" id="NBCO01000065">
    <property type="protein sequence ID" value="ORC83566.1"/>
    <property type="molecule type" value="Genomic_DNA"/>
</dbReference>
<name>A0A1X0NFS9_9TRYP</name>
<comment type="caution">
    <text evidence="4">The sequence shown here is derived from an EMBL/GenBank/DDBJ whole genome shotgun (WGS) entry which is preliminary data.</text>
</comment>
<keyword evidence="5" id="KW-1185">Reference proteome</keyword>
<dbReference type="STRING" id="67003.A0A1X0NFS9"/>
<keyword evidence="1" id="KW-0175">Coiled coil</keyword>
<feature type="region of interest" description="Disordered" evidence="2">
    <location>
        <begin position="367"/>
        <end position="442"/>
    </location>
</feature>
<evidence type="ECO:0000256" key="2">
    <source>
        <dbReference type="SAM" id="MobiDB-lite"/>
    </source>
</evidence>
<dbReference type="Proteomes" id="UP000192257">
    <property type="component" value="Unassembled WGS sequence"/>
</dbReference>
<evidence type="ECO:0000256" key="1">
    <source>
        <dbReference type="SAM" id="Coils"/>
    </source>
</evidence>
<dbReference type="AlphaFoldDB" id="A0A1X0NFS9"/>
<gene>
    <name evidence="4" type="ORF">TM35_000651280</name>
</gene>
<dbReference type="GeneID" id="39990881"/>
<protein>
    <submittedName>
        <fullName evidence="4">Uncharacterized protein</fullName>
    </submittedName>
</protein>
<dbReference type="VEuPathDB" id="TriTrypDB:TM35_000651280"/>
<evidence type="ECO:0000313" key="5">
    <source>
        <dbReference type="Proteomes" id="UP000192257"/>
    </source>
</evidence>
<accession>A0A1X0NFS9</accession>
<reference evidence="4 5" key="1">
    <citation type="submission" date="2017-03" db="EMBL/GenBank/DDBJ databases">
        <title>An alternative strategy for trypanosome survival in the mammalian bloodstream revealed through genome and transcriptome analysis of the ubiquitous bovine parasite Trypanosoma (Megatrypanum) theileri.</title>
        <authorList>
            <person name="Kelly S."/>
            <person name="Ivens A."/>
            <person name="Mott A."/>
            <person name="O'Neill E."/>
            <person name="Emms D."/>
            <person name="Macleod O."/>
            <person name="Voorheis P."/>
            <person name="Matthews J."/>
            <person name="Matthews K."/>
            <person name="Carrington M."/>
        </authorList>
    </citation>
    <scope>NUCLEOTIDE SEQUENCE [LARGE SCALE GENOMIC DNA]</scope>
    <source>
        <strain evidence="4">Edinburgh</strain>
    </source>
</reference>